<evidence type="ECO:0000256" key="1">
    <source>
        <dbReference type="SAM" id="Phobius"/>
    </source>
</evidence>
<feature type="transmembrane region" description="Helical" evidence="1">
    <location>
        <begin position="9"/>
        <end position="30"/>
    </location>
</feature>
<sequence length="70" mass="8291">MLTSFKKMLYIFFITIFAYNFYISAFYTSLASMRSFGKYGNSAYKSGFNDIGYMNYDDVFQDKPIVEIFF</sequence>
<organism evidence="2 3">
    <name type="scientific">Strongyloides papillosus</name>
    <name type="common">Intestinal threadworm</name>
    <dbReference type="NCBI Taxonomy" id="174720"/>
    <lineage>
        <taxon>Eukaryota</taxon>
        <taxon>Metazoa</taxon>
        <taxon>Ecdysozoa</taxon>
        <taxon>Nematoda</taxon>
        <taxon>Chromadorea</taxon>
        <taxon>Rhabditida</taxon>
        <taxon>Tylenchina</taxon>
        <taxon>Panagrolaimomorpha</taxon>
        <taxon>Strongyloidoidea</taxon>
        <taxon>Strongyloididae</taxon>
        <taxon>Strongyloides</taxon>
    </lineage>
</organism>
<dbReference type="Proteomes" id="UP000046392">
    <property type="component" value="Unplaced"/>
</dbReference>
<dbReference type="AlphaFoldDB" id="A0A0N5BXE8"/>
<dbReference type="WBParaSite" id="SPAL_0001047900.1">
    <property type="protein sequence ID" value="SPAL_0001047900.1"/>
    <property type="gene ID" value="SPAL_0001047900"/>
</dbReference>
<protein>
    <submittedName>
        <fullName evidence="3">Uncharacterized protein</fullName>
    </submittedName>
</protein>
<evidence type="ECO:0000313" key="3">
    <source>
        <dbReference type="WBParaSite" id="SPAL_0001047900.1"/>
    </source>
</evidence>
<keyword evidence="1" id="KW-0812">Transmembrane</keyword>
<keyword evidence="1" id="KW-0472">Membrane</keyword>
<reference evidence="3" key="1">
    <citation type="submission" date="2017-02" db="UniProtKB">
        <authorList>
            <consortium name="WormBaseParasite"/>
        </authorList>
    </citation>
    <scope>IDENTIFICATION</scope>
</reference>
<evidence type="ECO:0000313" key="2">
    <source>
        <dbReference type="Proteomes" id="UP000046392"/>
    </source>
</evidence>
<proteinExistence type="predicted"/>
<accession>A0A0N5BXE8</accession>
<keyword evidence="1" id="KW-1133">Transmembrane helix</keyword>
<name>A0A0N5BXE8_STREA</name>
<keyword evidence="2" id="KW-1185">Reference proteome</keyword>